<dbReference type="EMBL" id="DRQG01000099">
    <property type="protein sequence ID" value="HGY56155.1"/>
    <property type="molecule type" value="Genomic_DNA"/>
</dbReference>
<comment type="cofactor">
    <cofactor evidence="1">
        <name>thiamine diphosphate</name>
        <dbReference type="ChEBI" id="CHEBI:58937"/>
    </cofactor>
</comment>
<dbReference type="Proteomes" id="UP000885779">
    <property type="component" value="Unassembled WGS sequence"/>
</dbReference>
<keyword evidence="4" id="KW-0786">Thiamine pyrophosphate</keyword>
<reference evidence="6" key="1">
    <citation type="journal article" date="2020" name="mSystems">
        <title>Genome- and Community-Level Interaction Insights into Carbon Utilization and Element Cycling Functions of Hydrothermarchaeota in Hydrothermal Sediment.</title>
        <authorList>
            <person name="Zhou Z."/>
            <person name="Liu Y."/>
            <person name="Xu W."/>
            <person name="Pan J."/>
            <person name="Luo Z.H."/>
            <person name="Li M."/>
        </authorList>
    </citation>
    <scope>NUCLEOTIDE SEQUENCE [LARGE SCALE GENOMIC DNA]</scope>
    <source>
        <strain evidence="6">HyVt-577</strain>
    </source>
</reference>
<dbReference type="Pfam" id="PF02779">
    <property type="entry name" value="Transket_pyr"/>
    <property type="match status" value="1"/>
</dbReference>
<dbReference type="CDD" id="cd07036">
    <property type="entry name" value="TPP_PYR_E1-PDHc-beta_like"/>
    <property type="match status" value="1"/>
</dbReference>
<evidence type="ECO:0000256" key="4">
    <source>
        <dbReference type="ARBA" id="ARBA00023052"/>
    </source>
</evidence>
<dbReference type="Pfam" id="PF02780">
    <property type="entry name" value="Transketolase_C"/>
    <property type="match status" value="1"/>
</dbReference>
<dbReference type="InterPro" id="IPR029061">
    <property type="entry name" value="THDP-binding"/>
</dbReference>
<protein>
    <recommendedName>
        <fullName evidence="5">Transketolase-like pyrimidine-binding domain-containing protein</fullName>
    </recommendedName>
</protein>
<dbReference type="InterPro" id="IPR036527">
    <property type="entry name" value="SCP2_sterol-bd_dom_sf"/>
</dbReference>
<accession>A0A7V4U193</accession>
<dbReference type="SUPFAM" id="SSF52518">
    <property type="entry name" value="Thiamin diphosphate-binding fold (THDP-binding)"/>
    <property type="match status" value="2"/>
</dbReference>
<dbReference type="CDD" id="cd02000">
    <property type="entry name" value="TPP_E1_PDC_ADC_BCADC"/>
    <property type="match status" value="1"/>
</dbReference>
<keyword evidence="3" id="KW-0560">Oxidoreductase</keyword>
<evidence type="ECO:0000256" key="1">
    <source>
        <dbReference type="ARBA" id="ARBA00001964"/>
    </source>
</evidence>
<evidence type="ECO:0000313" key="6">
    <source>
        <dbReference type="EMBL" id="HGY56155.1"/>
    </source>
</evidence>
<gene>
    <name evidence="6" type="ORF">ENK44_10655</name>
</gene>
<comment type="function">
    <text evidence="2">E1 component of the 2-oxoglutarate dehydrogenase (OGDH) complex which catalyzes the decarboxylation of 2-oxoglutarate, the first step in the conversion of 2-oxoglutarate to succinyl-CoA and CO(2).</text>
</comment>
<evidence type="ECO:0000256" key="3">
    <source>
        <dbReference type="ARBA" id="ARBA00023002"/>
    </source>
</evidence>
<dbReference type="Gene3D" id="3.40.50.920">
    <property type="match status" value="1"/>
</dbReference>
<name>A0A7V4U193_CALAY</name>
<dbReference type="SUPFAM" id="SSF55718">
    <property type="entry name" value="SCP-like"/>
    <property type="match status" value="1"/>
</dbReference>
<feature type="domain" description="Transketolase-like pyrimidine-binding" evidence="5">
    <location>
        <begin position="496"/>
        <end position="670"/>
    </location>
</feature>
<dbReference type="NCBIfam" id="NF006667">
    <property type="entry name" value="PRK09212.1"/>
    <property type="match status" value="1"/>
</dbReference>
<organism evidence="6">
    <name type="scientific">Caldithrix abyssi</name>
    <dbReference type="NCBI Taxonomy" id="187145"/>
    <lineage>
        <taxon>Bacteria</taxon>
        <taxon>Pseudomonadati</taxon>
        <taxon>Calditrichota</taxon>
        <taxon>Calditrichia</taxon>
        <taxon>Calditrichales</taxon>
        <taxon>Calditrichaceae</taxon>
        <taxon>Caldithrix</taxon>
    </lineage>
</organism>
<evidence type="ECO:0000259" key="5">
    <source>
        <dbReference type="SMART" id="SM00861"/>
    </source>
</evidence>
<dbReference type="SMART" id="SM00861">
    <property type="entry name" value="Transket_pyr"/>
    <property type="match status" value="1"/>
</dbReference>
<dbReference type="AlphaFoldDB" id="A0A7V4U193"/>
<dbReference type="Gene3D" id="3.30.1050.10">
    <property type="entry name" value="SCP2 sterol-binding domain"/>
    <property type="match status" value="1"/>
</dbReference>
<feature type="non-terminal residue" evidence="6">
    <location>
        <position position="1"/>
    </location>
</feature>
<comment type="caution">
    <text evidence="6">The sequence shown here is derived from an EMBL/GenBank/DDBJ whole genome shotgun (WGS) entry which is preliminary data.</text>
</comment>
<dbReference type="PANTHER" id="PTHR43257">
    <property type="entry name" value="PYRUVATE DEHYDROGENASE E1 COMPONENT BETA SUBUNIT"/>
    <property type="match status" value="1"/>
</dbReference>
<dbReference type="Pfam" id="PF00676">
    <property type="entry name" value="E1_dh"/>
    <property type="match status" value="1"/>
</dbReference>
<dbReference type="SUPFAM" id="SSF52922">
    <property type="entry name" value="TK C-terminal domain-like"/>
    <property type="match status" value="1"/>
</dbReference>
<dbReference type="InterPro" id="IPR009014">
    <property type="entry name" value="Transketo_C/PFOR_II"/>
</dbReference>
<proteinExistence type="predicted"/>
<dbReference type="InterPro" id="IPR033248">
    <property type="entry name" value="Transketolase_C"/>
</dbReference>
<sequence>KVSGEKITVKFRFSDMDTSMYIDLKGKKPRYFWSEKGEEEFDVEMILSSQTSHLFWLEKLNVPLAIASRKIIAKGSVQKALKLLPALKPAFALYPEILKKKGREDLLLRELSRKRKKTFRLFKRPPKSDYDLSVLPSFPLPLTDDRSEISLPVLSSKKPKIEPIDILETMYIIRKFEQHLSEAFKKGRLPTEAIHLSIGQEAVAAGVCLNLRDSDYLNTTHRGHGHIVAKGADLKKMMAEIYGKADGLCKGKGGSMHVTDGSKGILGANGIVGAGYLLALGAGFTIKQHKKSDDISVVIAGDGSVNQGMFHEAMNMISLFELPVLVVVENNRYGEFTSIERHSAMTQLSKRAEAYKMEAFVLDGNDVQQVYKEVGKIIEQIRRDGRPRFVELLTYRQHGHMEGEPELYRDEKEKKEFLQKDPILVLEQNLINTLQITHEETEKIRRKAQTAVDEAVAFAEQSPEPDATDLTAHVYAPQSKNLFRGDFRLSDNTLEMSYAQAINSALAEEMERDERVFLWGEDVSLGGYFNVTEGLIDRFGSQRIIDTPISENAIVGGAVGAAMTGMRPVAEILFADFLTCAMDPIVNQAAKLRYMTGGQVSVPLTIRTPVGSGIGMAAQHSQAMERFFYGIPGLMVIAPSDAFTAKGLLKSAIRSNNPVLFFEHKLLYADAGEVNQNEYTLPIGKARILRNGRDVTIVTYLLGVGIALQVAELLEREGIDVEIIDLLTLYPLDTETVLRSLSKTGRLATLEEAPFTGSIGSEVISRMAIAGSGLLKKRPLKFAAPESPIAYAKNLENAMIPAAEDVAGTIRQNWF</sequence>
<dbReference type="FunFam" id="3.40.50.970:FF:000001">
    <property type="entry name" value="Pyruvate dehydrogenase E1 beta subunit"/>
    <property type="match status" value="1"/>
</dbReference>
<dbReference type="InterPro" id="IPR005475">
    <property type="entry name" value="Transketolase-like_Pyr-bd"/>
</dbReference>
<dbReference type="InterPro" id="IPR001017">
    <property type="entry name" value="DH_E1"/>
</dbReference>
<dbReference type="PANTHER" id="PTHR43257:SF2">
    <property type="entry name" value="PYRUVATE DEHYDROGENASE E1 COMPONENT SUBUNIT BETA"/>
    <property type="match status" value="1"/>
</dbReference>
<evidence type="ECO:0000256" key="2">
    <source>
        <dbReference type="ARBA" id="ARBA00003906"/>
    </source>
</evidence>
<dbReference type="Gene3D" id="3.40.50.970">
    <property type="match status" value="2"/>
</dbReference>
<dbReference type="GO" id="GO:0016624">
    <property type="term" value="F:oxidoreductase activity, acting on the aldehyde or oxo group of donors, disulfide as acceptor"/>
    <property type="evidence" value="ECO:0007669"/>
    <property type="project" value="InterPro"/>
</dbReference>